<dbReference type="Proteomes" id="UP000295756">
    <property type="component" value="Chromosome"/>
</dbReference>
<gene>
    <name evidence="2" type="ORF">EW139_03900</name>
</gene>
<accession>A0ABX5SLA2</accession>
<evidence type="ECO:0000313" key="2">
    <source>
        <dbReference type="EMBL" id="QBR47308.1"/>
    </source>
</evidence>
<dbReference type="EMBL" id="CP037939">
    <property type="protein sequence ID" value="QBR47308.1"/>
    <property type="molecule type" value="Genomic_DNA"/>
</dbReference>
<reference evidence="2 3" key="1">
    <citation type="submission" date="2019-03" db="EMBL/GenBank/DDBJ databases">
        <title>Complete Genome Sequence of Leuconostoc kimchii strain NKJ218 Isolated from Homemade Kimchi.</title>
        <authorList>
            <person name="Jung J.Y."/>
            <person name="Jin H.M."/>
            <person name="Jung J.-W."/>
            <person name="Lee S.-Y."/>
            <person name="Ryu B.-G."/>
            <person name="Han S.-S."/>
            <person name="Kang H.K."/>
            <person name="Choi H.W."/>
            <person name="Chung E.J."/>
            <person name="Choi K.-M."/>
        </authorList>
    </citation>
    <scope>NUCLEOTIDE SEQUENCE [LARGE SCALE GENOMIC DNA]</scope>
    <source>
        <strain evidence="2 3">NKJ218</strain>
    </source>
</reference>
<keyword evidence="1" id="KW-1133">Transmembrane helix</keyword>
<dbReference type="RefSeq" id="WP_013102574.1">
    <property type="nucleotide sequence ID" value="NZ_CP037939.1"/>
</dbReference>
<evidence type="ECO:0000256" key="1">
    <source>
        <dbReference type="SAM" id="Phobius"/>
    </source>
</evidence>
<feature type="transmembrane region" description="Helical" evidence="1">
    <location>
        <begin position="90"/>
        <end position="109"/>
    </location>
</feature>
<feature type="transmembrane region" description="Helical" evidence="1">
    <location>
        <begin position="45"/>
        <end position="69"/>
    </location>
</feature>
<organism evidence="2 3">
    <name type="scientific">Leuconostoc kimchii</name>
    <dbReference type="NCBI Taxonomy" id="136609"/>
    <lineage>
        <taxon>Bacteria</taxon>
        <taxon>Bacillati</taxon>
        <taxon>Bacillota</taxon>
        <taxon>Bacilli</taxon>
        <taxon>Lactobacillales</taxon>
        <taxon>Lactobacillaceae</taxon>
        <taxon>Leuconostoc</taxon>
    </lineage>
</organism>
<name>A0ABX5SLA2_9LACO</name>
<keyword evidence="3" id="KW-1185">Reference proteome</keyword>
<keyword evidence="1" id="KW-0472">Membrane</keyword>
<protein>
    <recommendedName>
        <fullName evidence="4">Integral membrane protein</fullName>
    </recommendedName>
</protein>
<evidence type="ECO:0000313" key="3">
    <source>
        <dbReference type="Proteomes" id="UP000295756"/>
    </source>
</evidence>
<proteinExistence type="predicted"/>
<evidence type="ECO:0008006" key="4">
    <source>
        <dbReference type="Google" id="ProtNLM"/>
    </source>
</evidence>
<sequence length="167" mass="19759">MTRLKTFFHKLLHHPNTLPWVIISTMVAIMASYNIIIRYGLSEKMFLRIIIVYPIIVTFIYYLRTYVTLPIALMLHQHFPSIVTQRVPKHISVTLLVIAFNVSIMMVLFTEMHRQLYPSFLPSYFANWFKTFFVAVPVFFFIVRPSIIYILSQLKIKYPLLKVGNEL</sequence>
<keyword evidence="1" id="KW-0812">Transmembrane</keyword>
<feature type="transmembrane region" description="Helical" evidence="1">
    <location>
        <begin position="20"/>
        <end position="39"/>
    </location>
</feature>
<feature type="transmembrane region" description="Helical" evidence="1">
    <location>
        <begin position="129"/>
        <end position="152"/>
    </location>
</feature>